<dbReference type="AlphaFoldDB" id="A0A2H9U033"/>
<dbReference type="Pfam" id="PF00702">
    <property type="entry name" value="Hydrolase"/>
    <property type="match status" value="1"/>
</dbReference>
<dbReference type="InterPro" id="IPR051400">
    <property type="entry name" value="HAD-like_hydrolase"/>
</dbReference>
<feature type="non-terminal residue" evidence="4">
    <location>
        <position position="1"/>
    </location>
</feature>
<organism evidence="4 5">
    <name type="scientific">Aeromonas cavernicola</name>
    <dbReference type="NCBI Taxonomy" id="1006623"/>
    <lineage>
        <taxon>Bacteria</taxon>
        <taxon>Pseudomonadati</taxon>
        <taxon>Pseudomonadota</taxon>
        <taxon>Gammaproteobacteria</taxon>
        <taxon>Aeromonadales</taxon>
        <taxon>Aeromonadaceae</taxon>
        <taxon>Aeromonas</taxon>
    </lineage>
</organism>
<comment type="caution">
    <text evidence="4">The sequence shown here is derived from an EMBL/GenBank/DDBJ whole genome shotgun (WGS) entry which is preliminary data.</text>
</comment>
<dbReference type="PANTHER" id="PTHR46470:SF4">
    <property type="entry name" value="5-AMINO-6-(5-PHOSPHO-D-RIBITYLAMINO)URACIL PHOSPHATASE YIGB"/>
    <property type="match status" value="1"/>
</dbReference>
<evidence type="ECO:0000313" key="5">
    <source>
        <dbReference type="Proteomes" id="UP000235861"/>
    </source>
</evidence>
<evidence type="ECO:0000256" key="3">
    <source>
        <dbReference type="ARBA" id="ARBA00022842"/>
    </source>
</evidence>
<reference evidence="4 5" key="1">
    <citation type="submission" date="2017-11" db="EMBL/GenBank/DDBJ databases">
        <title>Draft genome sequence of environmental isolate Aeromonas cavernicola sp. nov. MDC 2508.</title>
        <authorList>
            <person name="Colston S.M."/>
            <person name="Navarro A."/>
            <person name="Martinez-Murcia A.J."/>
            <person name="Graf J."/>
        </authorList>
    </citation>
    <scope>NUCLEOTIDE SEQUENCE [LARGE SCALE GENOMIC DNA]</scope>
    <source>
        <strain evidence="4 5">MDC 2508</strain>
    </source>
</reference>
<dbReference type="RefSeq" id="WP_157798331.1">
    <property type="nucleotide sequence ID" value="NZ_PGGC01000238.1"/>
</dbReference>
<proteinExistence type="predicted"/>
<dbReference type="InterPro" id="IPR036412">
    <property type="entry name" value="HAD-like_sf"/>
</dbReference>
<dbReference type="GO" id="GO:0016787">
    <property type="term" value="F:hydrolase activity"/>
    <property type="evidence" value="ECO:0007669"/>
    <property type="project" value="UniProtKB-KW"/>
</dbReference>
<evidence type="ECO:0000256" key="1">
    <source>
        <dbReference type="ARBA" id="ARBA00001946"/>
    </source>
</evidence>
<dbReference type="GO" id="GO:0009231">
    <property type="term" value="P:riboflavin biosynthetic process"/>
    <property type="evidence" value="ECO:0007669"/>
    <property type="project" value="TreeGrafter"/>
</dbReference>
<sequence>LDLSQAGLADYFTLVYKAGIGARMKPAPDMFQQAQRALQLSAAQILHVGDHPHSDVLGARLQGFRTAWLNEPQNTLPSLSLLPDVELHQLAELADLLL</sequence>
<evidence type="ECO:0000256" key="2">
    <source>
        <dbReference type="ARBA" id="ARBA00022801"/>
    </source>
</evidence>
<dbReference type="OrthoDB" id="367448at2"/>
<dbReference type="InterPro" id="IPR006439">
    <property type="entry name" value="HAD-SF_hydro_IA"/>
</dbReference>
<keyword evidence="3" id="KW-0460">Magnesium</keyword>
<name>A0A2H9U033_9GAMM</name>
<comment type="cofactor">
    <cofactor evidence="1">
        <name>Mg(2+)</name>
        <dbReference type="ChEBI" id="CHEBI:18420"/>
    </cofactor>
</comment>
<dbReference type="SUPFAM" id="SSF56784">
    <property type="entry name" value="HAD-like"/>
    <property type="match status" value="1"/>
</dbReference>
<keyword evidence="2" id="KW-0378">Hydrolase</keyword>
<dbReference type="PANTHER" id="PTHR46470">
    <property type="entry name" value="N-ACYLNEURAMINATE-9-PHOSPHATASE"/>
    <property type="match status" value="1"/>
</dbReference>
<dbReference type="InterPro" id="IPR023214">
    <property type="entry name" value="HAD_sf"/>
</dbReference>
<protein>
    <submittedName>
        <fullName evidence="4">Haloacid dehalogenase</fullName>
    </submittedName>
</protein>
<gene>
    <name evidence="4" type="ORF">CUC53_18195</name>
</gene>
<dbReference type="Proteomes" id="UP000235861">
    <property type="component" value="Unassembled WGS sequence"/>
</dbReference>
<dbReference type="NCBIfam" id="TIGR01549">
    <property type="entry name" value="HAD-SF-IA-v1"/>
    <property type="match status" value="1"/>
</dbReference>
<dbReference type="Gene3D" id="3.40.50.1000">
    <property type="entry name" value="HAD superfamily/HAD-like"/>
    <property type="match status" value="1"/>
</dbReference>
<dbReference type="EMBL" id="PGGC01000238">
    <property type="protein sequence ID" value="PJG57407.1"/>
    <property type="molecule type" value="Genomic_DNA"/>
</dbReference>
<accession>A0A2H9U033</accession>
<evidence type="ECO:0000313" key="4">
    <source>
        <dbReference type="EMBL" id="PJG57407.1"/>
    </source>
</evidence>
<keyword evidence="5" id="KW-1185">Reference proteome</keyword>